<dbReference type="GO" id="GO:0016740">
    <property type="term" value="F:transferase activity"/>
    <property type="evidence" value="ECO:0007669"/>
    <property type="project" value="UniProtKB-KW"/>
</dbReference>
<dbReference type="InterPro" id="IPR001789">
    <property type="entry name" value="Sig_transdc_resp-reg_receiver"/>
</dbReference>
<dbReference type="PANTHER" id="PTHR47233">
    <property type="entry name" value="CHEMOTAXIS PROTEIN CHEV"/>
    <property type="match status" value="1"/>
</dbReference>
<dbReference type="SUPFAM" id="SSF50341">
    <property type="entry name" value="CheW-like"/>
    <property type="match status" value="1"/>
</dbReference>
<gene>
    <name evidence="4" type="ORF">NSPZN2_40536</name>
</gene>
<dbReference type="RefSeq" id="WP_213043340.1">
    <property type="nucleotide sequence ID" value="NZ_CAJNBJ010000017.1"/>
</dbReference>
<dbReference type="SMART" id="SM00260">
    <property type="entry name" value="CheW"/>
    <property type="match status" value="1"/>
</dbReference>
<dbReference type="InterPro" id="IPR002545">
    <property type="entry name" value="CheW-lke_dom"/>
</dbReference>
<keyword evidence="5" id="KW-1185">Reference proteome</keyword>
<evidence type="ECO:0000313" key="4">
    <source>
        <dbReference type="EMBL" id="CAE6776340.1"/>
    </source>
</evidence>
<feature type="domain" description="CheW-like" evidence="3">
    <location>
        <begin position="19"/>
        <end position="168"/>
    </location>
</feature>
<dbReference type="PROSITE" id="PS50851">
    <property type="entry name" value="CHEW"/>
    <property type="match status" value="1"/>
</dbReference>
<dbReference type="PANTHER" id="PTHR47233:SF4">
    <property type="entry name" value="CHEMOTAXIS SIGNAL TRANSDUCTION PROTEIN"/>
    <property type="match status" value="1"/>
</dbReference>
<dbReference type="PROSITE" id="PS50110">
    <property type="entry name" value="RESPONSE_REGULATORY"/>
    <property type="match status" value="1"/>
</dbReference>
<dbReference type="Gene3D" id="3.40.50.2300">
    <property type="match status" value="1"/>
</dbReference>
<dbReference type="EMBL" id="CAJNBJ010000017">
    <property type="protein sequence ID" value="CAE6776340.1"/>
    <property type="molecule type" value="Genomic_DNA"/>
</dbReference>
<keyword evidence="4" id="KW-0808">Transferase</keyword>
<accession>A0ABN7LZW7</accession>
<evidence type="ECO:0000259" key="2">
    <source>
        <dbReference type="PROSITE" id="PS50110"/>
    </source>
</evidence>
<dbReference type="InterPro" id="IPR011006">
    <property type="entry name" value="CheY-like_superfamily"/>
</dbReference>
<comment type="caution">
    <text evidence="4">The sequence shown here is derived from an EMBL/GenBank/DDBJ whole genome shotgun (WGS) entry which is preliminary data.</text>
</comment>
<dbReference type="InterPro" id="IPR036061">
    <property type="entry name" value="CheW-like_dom_sf"/>
</dbReference>
<keyword evidence="1" id="KW-0597">Phosphoprotein</keyword>
<dbReference type="Proteomes" id="UP000675880">
    <property type="component" value="Unassembled WGS sequence"/>
</dbReference>
<dbReference type="SMART" id="SM00448">
    <property type="entry name" value="REC"/>
    <property type="match status" value="1"/>
</dbReference>
<feature type="domain" description="Response regulatory" evidence="2">
    <location>
        <begin position="188"/>
        <end position="317"/>
    </location>
</feature>
<evidence type="ECO:0000259" key="3">
    <source>
        <dbReference type="PROSITE" id="PS50851"/>
    </source>
</evidence>
<proteinExistence type="predicted"/>
<dbReference type="PIRSF" id="PIRSF002867">
    <property type="entry name" value="CheV"/>
    <property type="match status" value="1"/>
</dbReference>
<reference evidence="4 5" key="1">
    <citation type="submission" date="2021-02" db="EMBL/GenBank/DDBJ databases">
        <authorList>
            <person name="Han P."/>
        </authorList>
    </citation>
    <scope>NUCLEOTIDE SEQUENCE [LARGE SCALE GENOMIC DNA]</scope>
    <source>
        <strain evidence="4">Candidatus Nitrospira sp. ZN2</strain>
    </source>
</reference>
<evidence type="ECO:0000313" key="5">
    <source>
        <dbReference type="Proteomes" id="UP000675880"/>
    </source>
</evidence>
<name>A0ABN7LZW7_9BACT</name>
<protein>
    <submittedName>
        <fullName evidence="4">Chemotaxis protein CheV</fullName>
        <ecNumber evidence="4">2.7.3.-</ecNumber>
    </submittedName>
</protein>
<dbReference type="Gene3D" id="2.40.50.180">
    <property type="entry name" value="CheA-289, Domain 4"/>
    <property type="match status" value="1"/>
</dbReference>
<dbReference type="InterPro" id="IPR024181">
    <property type="entry name" value="Chemotax_regulator_CheV"/>
</dbReference>
<feature type="modified residue" description="4-aspartylphosphate" evidence="1">
    <location>
        <position position="250"/>
    </location>
</feature>
<dbReference type="EC" id="2.7.3.-" evidence="4"/>
<organism evidence="4 5">
    <name type="scientific">Nitrospira defluvii</name>
    <dbReference type="NCBI Taxonomy" id="330214"/>
    <lineage>
        <taxon>Bacteria</taxon>
        <taxon>Pseudomonadati</taxon>
        <taxon>Nitrospirota</taxon>
        <taxon>Nitrospiria</taxon>
        <taxon>Nitrospirales</taxon>
        <taxon>Nitrospiraceae</taxon>
        <taxon>Nitrospira</taxon>
    </lineage>
</organism>
<dbReference type="Pfam" id="PF00072">
    <property type="entry name" value="Response_reg"/>
    <property type="match status" value="1"/>
</dbReference>
<evidence type="ECO:0000256" key="1">
    <source>
        <dbReference type="PROSITE-ProRule" id="PRU00169"/>
    </source>
</evidence>
<dbReference type="SUPFAM" id="SSF52172">
    <property type="entry name" value="CheY-like"/>
    <property type="match status" value="1"/>
</dbReference>
<dbReference type="Gene3D" id="2.30.30.40">
    <property type="entry name" value="SH3 Domains"/>
    <property type="match status" value="1"/>
</dbReference>
<dbReference type="Pfam" id="PF01584">
    <property type="entry name" value="CheW"/>
    <property type="match status" value="1"/>
</dbReference>
<sequence length="327" mass="35769">MSTLINEIDARTRLAGANQMELLLFKLGTNEIFGINVFKVREVMKLPELTQIPEADSRIVGMANIRGIMVPVVGLKRSLGLGTENDVQGDIGSGANPYLIVSEYNGSLQGFLVAGVDRIIRFSWSAIKTPPAIVRENNKGAVTAVTMLEDGRMVLILDVEKVLNDICPRTDDDVFASMTIVPELRSKCVLFADDSSVARMQIRKALDRLSMSYVIATTGGEAWHKLQALADQATAEGKERVDQIQCILSDIEMPEMDGFTLTKHIRADPRLAHLPVMLHSSLTGACNMEKGRTVGATDYITKFDAKMLGEKLALHIQAGNQQVKKAA</sequence>